<evidence type="ECO:0000256" key="1">
    <source>
        <dbReference type="ARBA" id="ARBA00004167"/>
    </source>
</evidence>
<keyword evidence="4" id="KW-1133">Transmembrane helix</keyword>
<evidence type="ECO:0000256" key="6">
    <source>
        <dbReference type="ARBA" id="ARBA00023157"/>
    </source>
</evidence>
<keyword evidence="5" id="KW-0472">Membrane</keyword>
<accession>A0AA86RTI0</accession>
<dbReference type="InterPro" id="IPR001480">
    <property type="entry name" value="Bulb-type_lectin_dom"/>
</dbReference>
<evidence type="ECO:0000259" key="8">
    <source>
        <dbReference type="Pfam" id="PF01453"/>
    </source>
</evidence>
<dbReference type="PANTHER" id="PTHR47974">
    <property type="entry name" value="OS07G0415500 PROTEIN"/>
    <property type="match status" value="1"/>
</dbReference>
<dbReference type="Gramene" id="rna-AYBTSS11_LOCUS528">
    <property type="protein sequence ID" value="CAJ1796869.1"/>
    <property type="gene ID" value="gene-AYBTSS11_LOCUS528"/>
</dbReference>
<reference evidence="9" key="1">
    <citation type="submission" date="2023-10" db="EMBL/GenBank/DDBJ databases">
        <authorList>
            <person name="Domelevo Entfellner J.-B."/>
        </authorList>
    </citation>
    <scope>NUCLEOTIDE SEQUENCE</scope>
</reference>
<dbReference type="AlphaFoldDB" id="A0AA86RTI0"/>
<feature type="domain" description="Bulb-type lectin" evidence="8">
    <location>
        <begin position="19"/>
        <end position="69"/>
    </location>
</feature>
<dbReference type="EMBL" id="OY731398">
    <property type="protein sequence ID" value="CAJ1796869.1"/>
    <property type="molecule type" value="Genomic_DNA"/>
</dbReference>
<keyword evidence="2" id="KW-0812">Transmembrane</keyword>
<proteinExistence type="predicted"/>
<dbReference type="Proteomes" id="UP001189624">
    <property type="component" value="Chromosome 1"/>
</dbReference>
<evidence type="ECO:0000256" key="7">
    <source>
        <dbReference type="ARBA" id="ARBA00023180"/>
    </source>
</evidence>
<evidence type="ECO:0000256" key="3">
    <source>
        <dbReference type="ARBA" id="ARBA00022729"/>
    </source>
</evidence>
<dbReference type="InterPro" id="IPR036426">
    <property type="entry name" value="Bulb-type_lectin_dom_sf"/>
</dbReference>
<protein>
    <recommendedName>
        <fullName evidence="8">Bulb-type lectin domain-containing protein</fullName>
    </recommendedName>
</protein>
<evidence type="ECO:0000256" key="4">
    <source>
        <dbReference type="ARBA" id="ARBA00022989"/>
    </source>
</evidence>
<comment type="subcellular location">
    <subcellularLocation>
        <location evidence="1">Membrane</location>
        <topology evidence="1">Single-pass membrane protein</topology>
    </subcellularLocation>
</comment>
<evidence type="ECO:0000256" key="5">
    <source>
        <dbReference type="ARBA" id="ARBA00023136"/>
    </source>
</evidence>
<evidence type="ECO:0000313" key="10">
    <source>
        <dbReference type="Proteomes" id="UP001189624"/>
    </source>
</evidence>
<dbReference type="Pfam" id="PF01453">
    <property type="entry name" value="B_lectin"/>
    <property type="match status" value="1"/>
</dbReference>
<evidence type="ECO:0000256" key="2">
    <source>
        <dbReference type="ARBA" id="ARBA00022692"/>
    </source>
</evidence>
<organism evidence="9 10">
    <name type="scientific">Sphenostylis stenocarpa</name>
    <dbReference type="NCBI Taxonomy" id="92480"/>
    <lineage>
        <taxon>Eukaryota</taxon>
        <taxon>Viridiplantae</taxon>
        <taxon>Streptophyta</taxon>
        <taxon>Embryophyta</taxon>
        <taxon>Tracheophyta</taxon>
        <taxon>Spermatophyta</taxon>
        <taxon>Magnoliopsida</taxon>
        <taxon>eudicotyledons</taxon>
        <taxon>Gunneridae</taxon>
        <taxon>Pentapetalae</taxon>
        <taxon>rosids</taxon>
        <taxon>fabids</taxon>
        <taxon>Fabales</taxon>
        <taxon>Fabaceae</taxon>
        <taxon>Papilionoideae</taxon>
        <taxon>50 kb inversion clade</taxon>
        <taxon>NPAAA clade</taxon>
        <taxon>indigoferoid/millettioid clade</taxon>
        <taxon>Phaseoleae</taxon>
        <taxon>Sphenostylis</taxon>
    </lineage>
</organism>
<keyword evidence="7" id="KW-0325">Glycoprotein</keyword>
<dbReference type="PANTHER" id="PTHR47974:SF3">
    <property type="entry name" value="RECEPTOR-LIKE SERINE_THREONINE-PROTEIN KINASE"/>
    <property type="match status" value="1"/>
</dbReference>
<evidence type="ECO:0000313" key="9">
    <source>
        <dbReference type="EMBL" id="CAJ1796869.1"/>
    </source>
</evidence>
<keyword evidence="3" id="KW-0732">Signal</keyword>
<dbReference type="GO" id="GO:0016020">
    <property type="term" value="C:membrane"/>
    <property type="evidence" value="ECO:0007669"/>
    <property type="project" value="UniProtKB-SubCell"/>
</dbReference>
<sequence length="232" mass="26327">MANRVLSWMTLLNKQFGLHSDTASLASPVLHLKDDGNLVLRDLQGTVLWQSFDFPTDTLLPGQPLTRHTQLVSARSETNHSSGFYKLFFDDDNVLRLLYDGPDVSSIYWPYPWLVSWDAGRSTYNSSRFAVLDSLGRFISSDDFTFTTSDYGTMKQRRLMVTLECMHCMMSGLFRGTRELTRAISTGFVELTVRVVMILNMEGSARVFRGYRVKNLVIGLMVVNLSIVRICA</sequence>
<dbReference type="SUPFAM" id="SSF51110">
    <property type="entry name" value="alpha-D-mannose-specific plant lectins"/>
    <property type="match status" value="1"/>
</dbReference>
<keyword evidence="10" id="KW-1185">Reference proteome</keyword>
<dbReference type="Gene3D" id="2.90.10.10">
    <property type="entry name" value="Bulb-type lectin domain"/>
    <property type="match status" value="1"/>
</dbReference>
<gene>
    <name evidence="9" type="ORF">AYBTSS11_LOCUS528</name>
</gene>
<name>A0AA86RTI0_9FABA</name>
<keyword evidence="6" id="KW-1015">Disulfide bond</keyword>